<dbReference type="EC" id="3.4.18.1" evidence="3"/>
<feature type="signal peptide" evidence="11">
    <location>
        <begin position="1"/>
        <end position="21"/>
    </location>
</feature>
<evidence type="ECO:0000256" key="7">
    <source>
        <dbReference type="ARBA" id="ARBA00022807"/>
    </source>
</evidence>
<dbReference type="Proteomes" id="UP000055024">
    <property type="component" value="Unassembled WGS sequence"/>
</dbReference>
<keyword evidence="14" id="KW-1185">Reference proteome</keyword>
<keyword evidence="10" id="KW-0325">Glycoprotein</keyword>
<gene>
    <name evidence="13" type="primary">Ctsz</name>
    <name evidence="13" type="ORF">T11_8532</name>
</gene>
<dbReference type="InterPro" id="IPR000668">
    <property type="entry name" value="Peptidase_C1A_C"/>
</dbReference>
<proteinExistence type="inferred from homology"/>
<dbReference type="OrthoDB" id="190265at2759"/>
<name>A0A0V1HRB4_9BILA</name>
<evidence type="ECO:0000256" key="10">
    <source>
        <dbReference type="ARBA" id="ARBA00023180"/>
    </source>
</evidence>
<evidence type="ECO:0000256" key="6">
    <source>
        <dbReference type="ARBA" id="ARBA00022801"/>
    </source>
</evidence>
<comment type="similarity">
    <text evidence="2">Belongs to the peptidase C1 family.</text>
</comment>
<dbReference type="STRING" id="268475.A0A0V1HRB4"/>
<dbReference type="InterPro" id="IPR038765">
    <property type="entry name" value="Papain-like_cys_pep_sf"/>
</dbReference>
<comment type="caution">
    <text evidence="13">The sequence shown here is derived from an EMBL/GenBank/DDBJ whole genome shotgun (WGS) entry which is preliminary data.</text>
</comment>
<dbReference type="GO" id="GO:0042395">
    <property type="term" value="P:ecdysis, collagen and cuticulin-based cuticle"/>
    <property type="evidence" value="ECO:0007669"/>
    <property type="project" value="UniProtKB-ARBA"/>
</dbReference>
<dbReference type="Pfam" id="PF00112">
    <property type="entry name" value="Peptidase_C1"/>
    <property type="match status" value="1"/>
</dbReference>
<keyword evidence="6" id="KW-0378">Hydrolase</keyword>
<evidence type="ECO:0000313" key="14">
    <source>
        <dbReference type="Proteomes" id="UP000055024"/>
    </source>
</evidence>
<dbReference type="EMBL" id="JYDP01000033">
    <property type="protein sequence ID" value="KRZ13275.1"/>
    <property type="molecule type" value="Genomic_DNA"/>
</dbReference>
<protein>
    <recommendedName>
        <fullName evidence="3">cathepsin X</fullName>
        <ecNumber evidence="3">3.4.18.1</ecNumber>
    </recommendedName>
</protein>
<dbReference type="InterPro" id="IPR033157">
    <property type="entry name" value="CTSZ"/>
</dbReference>
<feature type="chain" id="PRO_5018563551" description="cathepsin X" evidence="11">
    <location>
        <begin position="22"/>
        <end position="326"/>
    </location>
</feature>
<keyword evidence="4" id="KW-0645">Protease</keyword>
<evidence type="ECO:0000256" key="5">
    <source>
        <dbReference type="ARBA" id="ARBA00022729"/>
    </source>
</evidence>
<accession>A0A0V1HRB4</accession>
<sequence>MSRSSALLFLFFNLFLHYTDQTKLEVKNALTKNNARHVHRSCYKPIFSNEPNMVKTRPRPHEYPGVIENLPKQLNWCNYNGINFCSPTRNQHIPQYCGSCWAMGATSALADRINIRRKGQWPMAYLSVQHVIDCGNAGSCHGGNHIPVYAFAHKHGIVDESCNNYQAKDGVCDKFNECGNCVTFGQCYAVTNYTLYKVGDYGPLSGRVEMMAEIYKNGPIACGIAVTDSFEAYTGGIYAEHKLLPIVNHIISVVGWGVDEESGIQYWIGRNSWGSPWASIFFFHINIFLGEHGFFRIVTSEFKNNTGRHYNLAIETMCAFADPITF</sequence>
<reference evidence="13 14" key="1">
    <citation type="submission" date="2015-01" db="EMBL/GenBank/DDBJ databases">
        <title>Evolution of Trichinella species and genotypes.</title>
        <authorList>
            <person name="Korhonen P.K."/>
            <person name="Edoardo P."/>
            <person name="Giuseppe L.R."/>
            <person name="Gasser R.B."/>
        </authorList>
    </citation>
    <scope>NUCLEOTIDE SEQUENCE [LARGE SCALE GENOMIC DNA]</scope>
    <source>
        <strain evidence="13">ISS1029</strain>
    </source>
</reference>
<evidence type="ECO:0000259" key="12">
    <source>
        <dbReference type="SMART" id="SM00645"/>
    </source>
</evidence>
<keyword evidence="7" id="KW-0788">Thiol protease</keyword>
<keyword evidence="5 11" id="KW-0732">Signal</keyword>
<dbReference type="GO" id="GO:0016807">
    <property type="term" value="F:cysteine-type carboxypeptidase activity"/>
    <property type="evidence" value="ECO:0007669"/>
    <property type="project" value="UniProtKB-EC"/>
</dbReference>
<evidence type="ECO:0000256" key="9">
    <source>
        <dbReference type="ARBA" id="ARBA00023157"/>
    </source>
</evidence>
<dbReference type="PANTHER" id="PTHR12411">
    <property type="entry name" value="CYSTEINE PROTEASE FAMILY C1-RELATED"/>
    <property type="match status" value="1"/>
</dbReference>
<evidence type="ECO:0000256" key="1">
    <source>
        <dbReference type="ARBA" id="ARBA00001594"/>
    </source>
</evidence>
<evidence type="ECO:0000313" key="13">
    <source>
        <dbReference type="EMBL" id="KRZ13275.1"/>
    </source>
</evidence>
<dbReference type="InterPro" id="IPR013128">
    <property type="entry name" value="Peptidase_C1A"/>
</dbReference>
<evidence type="ECO:0000256" key="2">
    <source>
        <dbReference type="ARBA" id="ARBA00008455"/>
    </source>
</evidence>
<dbReference type="PRINTS" id="PR00705">
    <property type="entry name" value="PAPAIN"/>
</dbReference>
<comment type="catalytic activity">
    <reaction evidence="1">
        <text>Release of C-terminal amino acid residues with broad specificity, but lacks action on C-terminal proline. Shows weak endopeptidase activity.</text>
        <dbReference type="EC" id="3.4.18.1"/>
    </reaction>
</comment>
<keyword evidence="8" id="KW-0865">Zymogen</keyword>
<dbReference type="FunFam" id="3.90.70.10:FF:000060">
    <property type="entry name" value="Cathepsin Z"/>
    <property type="match status" value="1"/>
</dbReference>
<dbReference type="GO" id="GO:0005615">
    <property type="term" value="C:extracellular space"/>
    <property type="evidence" value="ECO:0007669"/>
    <property type="project" value="UniProtKB-ARBA"/>
</dbReference>
<dbReference type="CDD" id="cd02698">
    <property type="entry name" value="Peptidase_C1A_CathepsinX"/>
    <property type="match status" value="1"/>
</dbReference>
<evidence type="ECO:0000256" key="3">
    <source>
        <dbReference type="ARBA" id="ARBA00012516"/>
    </source>
</evidence>
<dbReference type="SUPFAM" id="SSF54001">
    <property type="entry name" value="Cysteine proteinases"/>
    <property type="match status" value="1"/>
</dbReference>
<evidence type="ECO:0000256" key="4">
    <source>
        <dbReference type="ARBA" id="ARBA00022670"/>
    </source>
</evidence>
<dbReference type="AlphaFoldDB" id="A0A0V1HRB4"/>
<evidence type="ECO:0000256" key="8">
    <source>
        <dbReference type="ARBA" id="ARBA00023145"/>
    </source>
</evidence>
<dbReference type="Gene3D" id="3.90.70.10">
    <property type="entry name" value="Cysteine proteinases"/>
    <property type="match status" value="1"/>
</dbReference>
<dbReference type="SMART" id="SM00645">
    <property type="entry name" value="Pept_C1"/>
    <property type="match status" value="1"/>
</dbReference>
<keyword evidence="9" id="KW-1015">Disulfide bond</keyword>
<organism evidence="13 14">
    <name type="scientific">Trichinella zimbabwensis</name>
    <dbReference type="NCBI Taxonomy" id="268475"/>
    <lineage>
        <taxon>Eukaryota</taxon>
        <taxon>Metazoa</taxon>
        <taxon>Ecdysozoa</taxon>
        <taxon>Nematoda</taxon>
        <taxon>Enoplea</taxon>
        <taxon>Dorylaimia</taxon>
        <taxon>Trichinellida</taxon>
        <taxon>Trichinellidae</taxon>
        <taxon>Trichinella</taxon>
    </lineage>
</organism>
<dbReference type="GO" id="GO:0006508">
    <property type="term" value="P:proteolysis"/>
    <property type="evidence" value="ECO:0007669"/>
    <property type="project" value="UniProtKB-KW"/>
</dbReference>
<evidence type="ECO:0000256" key="11">
    <source>
        <dbReference type="SAM" id="SignalP"/>
    </source>
</evidence>
<feature type="domain" description="Peptidase C1A papain C-terminal" evidence="12">
    <location>
        <begin position="70"/>
        <end position="317"/>
    </location>
</feature>